<dbReference type="Proteomes" id="UP000276133">
    <property type="component" value="Unassembled WGS sequence"/>
</dbReference>
<name>A0A3M7T346_BRAPC</name>
<proteinExistence type="predicted"/>
<comment type="caution">
    <text evidence="1">The sequence shown here is derived from an EMBL/GenBank/DDBJ whole genome shotgun (WGS) entry which is preliminary data.</text>
</comment>
<reference evidence="1 2" key="1">
    <citation type="journal article" date="2018" name="Sci. Rep.">
        <title>Genomic signatures of local adaptation to the degree of environmental predictability in rotifers.</title>
        <authorList>
            <person name="Franch-Gras L."/>
            <person name="Hahn C."/>
            <person name="Garcia-Roger E.M."/>
            <person name="Carmona M.J."/>
            <person name="Serra M."/>
            <person name="Gomez A."/>
        </authorList>
    </citation>
    <scope>NUCLEOTIDE SEQUENCE [LARGE SCALE GENOMIC DNA]</scope>
    <source>
        <strain evidence="1">HYR1</strain>
    </source>
</reference>
<organism evidence="1 2">
    <name type="scientific">Brachionus plicatilis</name>
    <name type="common">Marine rotifer</name>
    <name type="synonym">Brachionus muelleri</name>
    <dbReference type="NCBI Taxonomy" id="10195"/>
    <lineage>
        <taxon>Eukaryota</taxon>
        <taxon>Metazoa</taxon>
        <taxon>Spiralia</taxon>
        <taxon>Gnathifera</taxon>
        <taxon>Rotifera</taxon>
        <taxon>Eurotatoria</taxon>
        <taxon>Monogononta</taxon>
        <taxon>Pseudotrocha</taxon>
        <taxon>Ploima</taxon>
        <taxon>Brachionidae</taxon>
        <taxon>Brachionus</taxon>
    </lineage>
</organism>
<sequence>MLHQYTQTGNKNRQQPTNRNSLWELNLQTNQAKSQISITSNIATSSNKEATDVTTVEQMQLRPKKLNICVYFYNKKIFFINIQKAINNHFFNCQIIDLIKNFDQMIKLKIEQNFYVAKKYQVTKPTKKEKTTRKLSNFMDFFNENVENLPNSSYGNFHKFAIYLENLQYFSYIAVKKTQTGTSLLVNNRKLLLIPFRN</sequence>
<dbReference type="AlphaFoldDB" id="A0A3M7T346"/>
<keyword evidence="2" id="KW-1185">Reference proteome</keyword>
<protein>
    <submittedName>
        <fullName evidence="1">Uncharacterized protein</fullName>
    </submittedName>
</protein>
<evidence type="ECO:0000313" key="2">
    <source>
        <dbReference type="Proteomes" id="UP000276133"/>
    </source>
</evidence>
<evidence type="ECO:0000313" key="1">
    <source>
        <dbReference type="EMBL" id="RNA42375.1"/>
    </source>
</evidence>
<accession>A0A3M7T346</accession>
<gene>
    <name evidence="1" type="ORF">BpHYR1_047685</name>
</gene>
<dbReference type="EMBL" id="REGN01000371">
    <property type="protein sequence ID" value="RNA42375.1"/>
    <property type="molecule type" value="Genomic_DNA"/>
</dbReference>